<sequence length="127" mass="13424">MMSNAASPEDAPSTSGIRGLRVTAGIALVLLPVIFMLSYGLVLDDALKGEPTVLFNVSACLLAGSGLLGLAVLLLPARTVSRPARTALLVGQCGLMRWRWPLPPLRDASALPCPEPGRRAMRPRPAR</sequence>
<evidence type="ECO:0000313" key="2">
    <source>
        <dbReference type="EMBL" id="QPP08327.1"/>
    </source>
</evidence>
<dbReference type="KEGG" id="sbat:G4Z16_20170"/>
<dbReference type="RefSeq" id="WP_197352122.1">
    <property type="nucleotide sequence ID" value="NZ_CP048882.1"/>
</dbReference>
<dbReference type="EMBL" id="CP048882">
    <property type="protein sequence ID" value="QPP08327.1"/>
    <property type="molecule type" value="Genomic_DNA"/>
</dbReference>
<evidence type="ECO:0000313" key="3">
    <source>
        <dbReference type="Proteomes" id="UP000595046"/>
    </source>
</evidence>
<name>A0A7T1T8F7_9ACTN</name>
<organism evidence="2 3">
    <name type="scientific">Streptomyces bathyalis</name>
    <dbReference type="NCBI Taxonomy" id="2710756"/>
    <lineage>
        <taxon>Bacteria</taxon>
        <taxon>Bacillati</taxon>
        <taxon>Actinomycetota</taxon>
        <taxon>Actinomycetes</taxon>
        <taxon>Kitasatosporales</taxon>
        <taxon>Streptomycetaceae</taxon>
        <taxon>Streptomyces</taxon>
    </lineage>
</organism>
<gene>
    <name evidence="2" type="ORF">G4Z16_20170</name>
</gene>
<protein>
    <submittedName>
        <fullName evidence="2">Uncharacterized protein</fullName>
    </submittedName>
</protein>
<keyword evidence="1" id="KW-0472">Membrane</keyword>
<feature type="transmembrane region" description="Helical" evidence="1">
    <location>
        <begin position="53"/>
        <end position="75"/>
    </location>
</feature>
<keyword evidence="1" id="KW-0812">Transmembrane</keyword>
<reference evidence="3" key="1">
    <citation type="submission" date="2020-02" db="EMBL/GenBank/DDBJ databases">
        <title>Streptomyces sp. ASO4wet.</title>
        <authorList>
            <person name="Risdian C."/>
            <person name="Landwehr W."/>
            <person name="Schupp P."/>
            <person name="Wink J."/>
        </authorList>
    </citation>
    <scope>NUCLEOTIDE SEQUENCE [LARGE SCALE GENOMIC DNA]</scope>
    <source>
        <strain evidence="3">ASO4wet</strain>
    </source>
</reference>
<dbReference type="AlphaFoldDB" id="A0A7T1T8F7"/>
<feature type="transmembrane region" description="Helical" evidence="1">
    <location>
        <begin position="20"/>
        <end position="41"/>
    </location>
</feature>
<accession>A0A7T1T8F7</accession>
<keyword evidence="1" id="KW-1133">Transmembrane helix</keyword>
<evidence type="ECO:0000256" key="1">
    <source>
        <dbReference type="SAM" id="Phobius"/>
    </source>
</evidence>
<dbReference type="Proteomes" id="UP000595046">
    <property type="component" value="Chromosome"/>
</dbReference>
<proteinExistence type="predicted"/>
<keyword evidence="3" id="KW-1185">Reference proteome</keyword>